<evidence type="ECO:0000256" key="5">
    <source>
        <dbReference type="PROSITE-ProRule" id="PRU00169"/>
    </source>
</evidence>
<gene>
    <name evidence="8" type="ORF">SAMN05421756_102153</name>
</gene>
<feature type="domain" description="Response regulatory" evidence="7">
    <location>
        <begin position="3"/>
        <end position="121"/>
    </location>
</feature>
<dbReference type="PANTHER" id="PTHR43214:SF24">
    <property type="entry name" value="TRANSCRIPTIONAL REGULATORY PROTEIN NARL-RELATED"/>
    <property type="match status" value="1"/>
</dbReference>
<feature type="modified residue" description="4-aspartylphosphate" evidence="5">
    <location>
        <position position="54"/>
    </location>
</feature>
<dbReference type="GO" id="GO:0006355">
    <property type="term" value="P:regulation of DNA-templated transcription"/>
    <property type="evidence" value="ECO:0007669"/>
    <property type="project" value="InterPro"/>
</dbReference>
<evidence type="ECO:0000313" key="9">
    <source>
        <dbReference type="Proteomes" id="UP000198504"/>
    </source>
</evidence>
<keyword evidence="2" id="KW-0805">Transcription regulation</keyword>
<evidence type="ECO:0000256" key="1">
    <source>
        <dbReference type="ARBA" id="ARBA00022553"/>
    </source>
</evidence>
<dbReference type="Pfam" id="PF00072">
    <property type="entry name" value="Response_reg"/>
    <property type="match status" value="1"/>
</dbReference>
<keyword evidence="1 5" id="KW-0597">Phosphoprotein</keyword>
<organism evidence="8 9">
    <name type="scientific">Microlunatus flavus</name>
    <dbReference type="NCBI Taxonomy" id="1036181"/>
    <lineage>
        <taxon>Bacteria</taxon>
        <taxon>Bacillati</taxon>
        <taxon>Actinomycetota</taxon>
        <taxon>Actinomycetes</taxon>
        <taxon>Propionibacteriales</taxon>
        <taxon>Propionibacteriaceae</taxon>
        <taxon>Microlunatus</taxon>
    </lineage>
</organism>
<dbReference type="OrthoDB" id="9808843at2"/>
<dbReference type="EMBL" id="FOFA01000002">
    <property type="protein sequence ID" value="SEP98714.1"/>
    <property type="molecule type" value="Genomic_DNA"/>
</dbReference>
<dbReference type="InterPro" id="IPR011006">
    <property type="entry name" value="CheY-like_superfamily"/>
</dbReference>
<reference evidence="9" key="1">
    <citation type="submission" date="2016-10" db="EMBL/GenBank/DDBJ databases">
        <authorList>
            <person name="Varghese N."/>
            <person name="Submissions S."/>
        </authorList>
    </citation>
    <scope>NUCLEOTIDE SEQUENCE [LARGE SCALE GENOMIC DNA]</scope>
    <source>
        <strain evidence="9">CGMCC 4.6856</strain>
    </source>
</reference>
<keyword evidence="9" id="KW-1185">Reference proteome</keyword>
<keyword evidence="3 8" id="KW-0238">DNA-binding</keyword>
<dbReference type="GO" id="GO:0000160">
    <property type="term" value="P:phosphorelay signal transduction system"/>
    <property type="evidence" value="ECO:0007669"/>
    <property type="project" value="InterPro"/>
</dbReference>
<keyword evidence="4" id="KW-0804">Transcription</keyword>
<evidence type="ECO:0000256" key="2">
    <source>
        <dbReference type="ARBA" id="ARBA00023015"/>
    </source>
</evidence>
<dbReference type="SMART" id="SM00448">
    <property type="entry name" value="REC"/>
    <property type="match status" value="1"/>
</dbReference>
<proteinExistence type="predicted"/>
<dbReference type="InterPro" id="IPR058245">
    <property type="entry name" value="NreC/VraR/RcsB-like_REC"/>
</dbReference>
<evidence type="ECO:0000259" key="7">
    <source>
        <dbReference type="PROSITE" id="PS50110"/>
    </source>
</evidence>
<dbReference type="SMART" id="SM00421">
    <property type="entry name" value="HTH_LUXR"/>
    <property type="match status" value="1"/>
</dbReference>
<dbReference type="PRINTS" id="PR00038">
    <property type="entry name" value="HTHLUXR"/>
</dbReference>
<evidence type="ECO:0000256" key="3">
    <source>
        <dbReference type="ARBA" id="ARBA00023125"/>
    </source>
</evidence>
<dbReference type="SUPFAM" id="SSF46894">
    <property type="entry name" value="C-terminal effector domain of the bipartite response regulators"/>
    <property type="match status" value="1"/>
</dbReference>
<name>A0A1H9CC44_9ACTN</name>
<dbReference type="PANTHER" id="PTHR43214">
    <property type="entry name" value="TWO-COMPONENT RESPONSE REGULATOR"/>
    <property type="match status" value="1"/>
</dbReference>
<dbReference type="PROSITE" id="PS00622">
    <property type="entry name" value="HTH_LUXR_1"/>
    <property type="match status" value="1"/>
</dbReference>
<evidence type="ECO:0000313" key="8">
    <source>
        <dbReference type="EMBL" id="SEP98714.1"/>
    </source>
</evidence>
<protein>
    <submittedName>
        <fullName evidence="8">DNA-binding response regulator, NarL/FixJ family, contains REC and HTH domains</fullName>
    </submittedName>
</protein>
<dbReference type="InterPro" id="IPR001789">
    <property type="entry name" value="Sig_transdc_resp-reg_receiver"/>
</dbReference>
<dbReference type="InterPro" id="IPR000792">
    <property type="entry name" value="Tscrpt_reg_LuxR_C"/>
</dbReference>
<dbReference type="CDD" id="cd06170">
    <property type="entry name" value="LuxR_C_like"/>
    <property type="match status" value="1"/>
</dbReference>
<dbReference type="Pfam" id="PF00196">
    <property type="entry name" value="GerE"/>
    <property type="match status" value="1"/>
</dbReference>
<dbReference type="InterPro" id="IPR016032">
    <property type="entry name" value="Sig_transdc_resp-reg_C-effctor"/>
</dbReference>
<sequence>MIRVLVADDQALVREGLSALLDAEPDLEVVATAADGLEALAQARALVPDVACLDIRMPGLDGIEVTRALCGPDADPLVPVLVLTTFDLDDYVFGALEAGASGFLLKDSDPATIAAAVRQVAAGHGTLDATLTRRVVAELVQRRRLQPVTAARGSDLLTPREHDILLLLAQGMSNEEIAAALVVEVSTVKSHLARMLPKLGVRSRLQAVVWAYQNGVATVPGA</sequence>
<dbReference type="Gene3D" id="3.40.50.2300">
    <property type="match status" value="1"/>
</dbReference>
<dbReference type="PROSITE" id="PS50043">
    <property type="entry name" value="HTH_LUXR_2"/>
    <property type="match status" value="1"/>
</dbReference>
<dbReference type="RefSeq" id="WP_091178077.1">
    <property type="nucleotide sequence ID" value="NZ_FOFA01000002.1"/>
</dbReference>
<dbReference type="PROSITE" id="PS50110">
    <property type="entry name" value="RESPONSE_REGULATORY"/>
    <property type="match status" value="1"/>
</dbReference>
<dbReference type="AlphaFoldDB" id="A0A1H9CC44"/>
<evidence type="ECO:0000259" key="6">
    <source>
        <dbReference type="PROSITE" id="PS50043"/>
    </source>
</evidence>
<dbReference type="GO" id="GO:0003677">
    <property type="term" value="F:DNA binding"/>
    <property type="evidence" value="ECO:0007669"/>
    <property type="project" value="UniProtKB-KW"/>
</dbReference>
<evidence type="ECO:0000256" key="4">
    <source>
        <dbReference type="ARBA" id="ARBA00023163"/>
    </source>
</evidence>
<feature type="domain" description="HTH luxR-type" evidence="6">
    <location>
        <begin position="150"/>
        <end position="215"/>
    </location>
</feature>
<accession>A0A1H9CC44</accession>
<dbReference type="SUPFAM" id="SSF52172">
    <property type="entry name" value="CheY-like"/>
    <property type="match status" value="1"/>
</dbReference>
<dbReference type="CDD" id="cd17535">
    <property type="entry name" value="REC_NarL-like"/>
    <property type="match status" value="1"/>
</dbReference>
<dbReference type="InterPro" id="IPR039420">
    <property type="entry name" value="WalR-like"/>
</dbReference>
<dbReference type="Proteomes" id="UP000198504">
    <property type="component" value="Unassembled WGS sequence"/>
</dbReference>
<dbReference type="STRING" id="1036181.SAMN05421756_102153"/>